<keyword evidence="3" id="KW-0482">Metalloprotease</keyword>
<name>A0A3L8NZD0_9ACTN</name>
<organism evidence="3 4">
    <name type="scientific">Nocardioides mangrovicus</name>
    <dbReference type="NCBI Taxonomy" id="2478913"/>
    <lineage>
        <taxon>Bacteria</taxon>
        <taxon>Bacillati</taxon>
        <taxon>Actinomycetota</taxon>
        <taxon>Actinomycetes</taxon>
        <taxon>Propionibacteriales</taxon>
        <taxon>Nocardioidaceae</taxon>
        <taxon>Nocardioides</taxon>
    </lineage>
</organism>
<sequence>MPAPSLWQRLLGPSLTRQVPRDHRQSSAAFRRRQLVTLGFVVLGAGVLAWSLRITPGSNTFYLATILLAMVWAVGGFASGPLHLGRIDTGVSGPEHGTAAGTDDGRDAGPLGRPVVQPLLLGLGLAAVFVVGGLAVHALPFLGFLDDAVARVLAYADRGSTPLLLAVTVVNGVAEEIFFRGAVYAAIPRRPVVWTTLVYVVATLATGNVMLGFAAIVVGAVVALQRRASGGVLAPIITHITWSVVMLYALPAIFVR</sequence>
<gene>
    <name evidence="3" type="ORF">D9V37_18865</name>
</gene>
<keyword evidence="4" id="KW-1185">Reference proteome</keyword>
<keyword evidence="3" id="KW-0645">Protease</keyword>
<proteinExistence type="predicted"/>
<dbReference type="GO" id="GO:0080120">
    <property type="term" value="P:CAAX-box protein maturation"/>
    <property type="evidence" value="ECO:0007669"/>
    <property type="project" value="UniProtKB-ARBA"/>
</dbReference>
<feature type="domain" description="CAAX prenyl protease 2/Lysostaphin resistance protein A-like" evidence="2">
    <location>
        <begin position="160"/>
        <end position="244"/>
    </location>
</feature>
<dbReference type="OrthoDB" id="4407663at2"/>
<keyword evidence="1" id="KW-1133">Transmembrane helix</keyword>
<dbReference type="EMBL" id="RDBE01000010">
    <property type="protein sequence ID" value="RLV48141.1"/>
    <property type="molecule type" value="Genomic_DNA"/>
</dbReference>
<feature type="transmembrane region" description="Helical" evidence="1">
    <location>
        <begin position="35"/>
        <end position="54"/>
    </location>
</feature>
<feature type="transmembrane region" description="Helical" evidence="1">
    <location>
        <begin position="236"/>
        <end position="255"/>
    </location>
</feature>
<dbReference type="GO" id="GO:0008237">
    <property type="term" value="F:metallopeptidase activity"/>
    <property type="evidence" value="ECO:0007669"/>
    <property type="project" value="UniProtKB-KW"/>
</dbReference>
<evidence type="ECO:0000259" key="2">
    <source>
        <dbReference type="Pfam" id="PF02517"/>
    </source>
</evidence>
<dbReference type="RefSeq" id="WP_121807646.1">
    <property type="nucleotide sequence ID" value="NZ_RDBE01000010.1"/>
</dbReference>
<feature type="transmembrane region" description="Helical" evidence="1">
    <location>
        <begin position="197"/>
        <end position="224"/>
    </location>
</feature>
<dbReference type="GO" id="GO:0006508">
    <property type="term" value="P:proteolysis"/>
    <property type="evidence" value="ECO:0007669"/>
    <property type="project" value="UniProtKB-KW"/>
</dbReference>
<keyword evidence="1" id="KW-0812">Transmembrane</keyword>
<evidence type="ECO:0000313" key="4">
    <source>
        <dbReference type="Proteomes" id="UP000281708"/>
    </source>
</evidence>
<feature type="transmembrane region" description="Helical" evidence="1">
    <location>
        <begin position="119"/>
        <end position="143"/>
    </location>
</feature>
<accession>A0A3L8NZD0</accession>
<reference evidence="3 4" key="1">
    <citation type="submission" date="2018-10" db="EMBL/GenBank/DDBJ databases">
        <title>Marmoricola sp. 4Q3S-7 whole genome shotgun sequence.</title>
        <authorList>
            <person name="Li F."/>
        </authorList>
    </citation>
    <scope>NUCLEOTIDE SEQUENCE [LARGE SCALE GENOMIC DNA]</scope>
    <source>
        <strain evidence="3 4">4Q3S-7</strain>
    </source>
</reference>
<evidence type="ECO:0000256" key="1">
    <source>
        <dbReference type="SAM" id="Phobius"/>
    </source>
</evidence>
<dbReference type="Proteomes" id="UP000281708">
    <property type="component" value="Unassembled WGS sequence"/>
</dbReference>
<protein>
    <submittedName>
        <fullName evidence="3">CPBP family intramembrane metalloprotease</fullName>
    </submittedName>
</protein>
<dbReference type="InterPro" id="IPR003675">
    <property type="entry name" value="Rce1/LyrA-like_dom"/>
</dbReference>
<keyword evidence="3" id="KW-0378">Hydrolase</keyword>
<dbReference type="GO" id="GO:0004175">
    <property type="term" value="F:endopeptidase activity"/>
    <property type="evidence" value="ECO:0007669"/>
    <property type="project" value="UniProtKB-ARBA"/>
</dbReference>
<evidence type="ECO:0000313" key="3">
    <source>
        <dbReference type="EMBL" id="RLV48141.1"/>
    </source>
</evidence>
<feature type="transmembrane region" description="Helical" evidence="1">
    <location>
        <begin position="60"/>
        <end position="78"/>
    </location>
</feature>
<dbReference type="Pfam" id="PF02517">
    <property type="entry name" value="Rce1-like"/>
    <property type="match status" value="1"/>
</dbReference>
<dbReference type="AlphaFoldDB" id="A0A3L8NZD0"/>
<keyword evidence="1" id="KW-0472">Membrane</keyword>
<comment type="caution">
    <text evidence="3">The sequence shown here is derived from an EMBL/GenBank/DDBJ whole genome shotgun (WGS) entry which is preliminary data.</text>
</comment>
<feature type="transmembrane region" description="Helical" evidence="1">
    <location>
        <begin position="163"/>
        <end position="185"/>
    </location>
</feature>